<dbReference type="Proteomes" id="UP000005408">
    <property type="component" value="Unassembled WGS sequence"/>
</dbReference>
<organism evidence="2 3">
    <name type="scientific">Magallana gigas</name>
    <name type="common">Pacific oyster</name>
    <name type="synonym">Crassostrea gigas</name>
    <dbReference type="NCBI Taxonomy" id="29159"/>
    <lineage>
        <taxon>Eukaryota</taxon>
        <taxon>Metazoa</taxon>
        <taxon>Spiralia</taxon>
        <taxon>Lophotrochozoa</taxon>
        <taxon>Mollusca</taxon>
        <taxon>Bivalvia</taxon>
        <taxon>Autobranchia</taxon>
        <taxon>Pteriomorphia</taxon>
        <taxon>Ostreida</taxon>
        <taxon>Ostreoidea</taxon>
        <taxon>Ostreidae</taxon>
        <taxon>Magallana</taxon>
    </lineage>
</organism>
<keyword evidence="3" id="KW-1185">Reference proteome</keyword>
<feature type="compositionally biased region" description="Acidic residues" evidence="1">
    <location>
        <begin position="1"/>
        <end position="10"/>
    </location>
</feature>
<dbReference type="AlphaFoldDB" id="A0A8W8J174"/>
<accession>A0A8W8J174</accession>
<reference evidence="2" key="1">
    <citation type="submission" date="2022-08" db="UniProtKB">
        <authorList>
            <consortium name="EnsemblMetazoa"/>
        </authorList>
    </citation>
    <scope>IDENTIFICATION</scope>
    <source>
        <strain evidence="2">05x7-T-G4-1.051#20</strain>
    </source>
</reference>
<dbReference type="EnsemblMetazoa" id="G16600.5">
    <property type="protein sequence ID" value="G16600.5:cds"/>
    <property type="gene ID" value="G16600"/>
</dbReference>
<name>A0A8W8J174_MAGGI</name>
<sequence length="93" mass="10129">GRMTDSDEIQIVEKDDPAPHQTACSTDSSQYETLYGNNFPRDTDFQKLVWEIEMAIATGVSPELSAKGTSGCYFVKDRDAVSSLTEGICQSGS</sequence>
<evidence type="ECO:0000313" key="3">
    <source>
        <dbReference type="Proteomes" id="UP000005408"/>
    </source>
</evidence>
<proteinExistence type="predicted"/>
<protein>
    <submittedName>
        <fullName evidence="2">Uncharacterized protein</fullName>
    </submittedName>
</protein>
<evidence type="ECO:0000313" key="2">
    <source>
        <dbReference type="EnsemblMetazoa" id="G16600.5:cds"/>
    </source>
</evidence>
<evidence type="ECO:0000256" key="1">
    <source>
        <dbReference type="SAM" id="MobiDB-lite"/>
    </source>
</evidence>
<feature type="region of interest" description="Disordered" evidence="1">
    <location>
        <begin position="1"/>
        <end position="27"/>
    </location>
</feature>